<dbReference type="GeneID" id="14011632"/>
<dbReference type="RefSeq" id="YP_007005964.1">
    <property type="nucleotide sequence ID" value="NC_019515.1"/>
</dbReference>
<evidence type="ECO:0000256" key="1">
    <source>
        <dbReference type="SAM" id="Phobius"/>
    </source>
</evidence>
<name>J9PVC9_9CAUD</name>
<sequence length="68" mass="8067">MNKKKVQPITKLLLVIGVMPAMMFIYWLALEINIRDNSALPYVIAITCAILYNYFIQERFEVDDKWKK</sequence>
<feature type="transmembrane region" description="Helical" evidence="1">
    <location>
        <begin position="39"/>
        <end position="56"/>
    </location>
</feature>
<evidence type="ECO:0000313" key="2">
    <source>
        <dbReference type="EMBL" id="AEZ50560.1"/>
    </source>
</evidence>
<dbReference type="Proteomes" id="UP000006298">
    <property type="component" value="Segment"/>
</dbReference>
<dbReference type="KEGG" id="vg:14011632"/>
<organism evidence="2 3">
    <name type="scientific">Bacillus phage BCD7</name>
    <dbReference type="NCBI Taxonomy" id="1136534"/>
    <lineage>
        <taxon>Viruses</taxon>
        <taxon>Duplodnaviria</taxon>
        <taxon>Heunggongvirae</taxon>
        <taxon>Uroviricota</taxon>
        <taxon>Caudoviricetes</taxon>
        <taxon>Becedseptimavirus</taxon>
        <taxon>Becedseptimavirus BCD7</taxon>
    </lineage>
</organism>
<feature type="transmembrane region" description="Helical" evidence="1">
    <location>
        <begin position="12"/>
        <end position="33"/>
    </location>
</feature>
<proteinExistence type="predicted"/>
<keyword evidence="1" id="KW-0812">Transmembrane</keyword>
<dbReference type="EMBL" id="JN712910">
    <property type="protein sequence ID" value="AEZ50560.1"/>
    <property type="molecule type" value="Genomic_DNA"/>
</dbReference>
<gene>
    <name evidence="2" type="ORF">BCD7_0113</name>
</gene>
<keyword evidence="3" id="KW-1185">Reference proteome</keyword>
<keyword evidence="1" id="KW-0472">Membrane</keyword>
<reference evidence="2 3" key="1">
    <citation type="submission" date="2011-09" db="EMBL/GenBank/DDBJ databases">
        <title>Complete Genome Sequence of Bacillus cereus Bacteriophage BCD7.</title>
        <authorList>
            <person name="Lee J.-H."/>
            <person name="Shin H."/>
            <person name="Son B."/>
            <person name="Ryu S."/>
        </authorList>
    </citation>
    <scope>NUCLEOTIDE SEQUENCE [LARGE SCALE GENOMIC DNA]</scope>
</reference>
<keyword evidence="1" id="KW-1133">Transmembrane helix</keyword>
<protein>
    <submittedName>
        <fullName evidence="2">Uncharacterized protein</fullName>
    </submittedName>
</protein>
<accession>J9PVC9</accession>
<evidence type="ECO:0000313" key="3">
    <source>
        <dbReference type="Proteomes" id="UP000006298"/>
    </source>
</evidence>